<reference evidence="3" key="1">
    <citation type="journal article" date="2021" name="Science">
        <title>Hunting the eagle killer: A cyanobacterial neurotoxin causes vacuolar myelinopathy.</title>
        <authorList>
            <person name="Breinlinger S."/>
            <person name="Phillips T.J."/>
            <person name="Haram B.N."/>
            <person name="Mares J."/>
            <person name="Martinez Yerena J.A."/>
            <person name="Hrouzek P."/>
            <person name="Sobotka R."/>
            <person name="Henderson W.M."/>
            <person name="Schmieder P."/>
            <person name="Williams S.M."/>
            <person name="Lauderdale J.D."/>
            <person name="Wilde H.D."/>
            <person name="Gerrin W."/>
            <person name="Kust A."/>
            <person name="Washington J.W."/>
            <person name="Wagner C."/>
            <person name="Geier B."/>
            <person name="Liebeke M."/>
            <person name="Enke H."/>
            <person name="Niedermeyer T.H.J."/>
            <person name="Wilde S.B."/>
        </authorList>
    </citation>
    <scope>NUCLEOTIDE SEQUENCE [LARGE SCALE GENOMIC DNA]</scope>
    <source>
        <strain evidence="3">Thurmond2011</strain>
    </source>
</reference>
<dbReference type="InterPro" id="IPR027417">
    <property type="entry name" value="P-loop_NTPase"/>
</dbReference>
<proteinExistence type="predicted"/>
<dbReference type="AlphaFoldDB" id="A0AAP5I4K4"/>
<organism evidence="2 3">
    <name type="scientific">Aetokthonos hydrillicola Thurmond2011</name>
    <dbReference type="NCBI Taxonomy" id="2712845"/>
    <lineage>
        <taxon>Bacteria</taxon>
        <taxon>Bacillati</taxon>
        <taxon>Cyanobacteriota</taxon>
        <taxon>Cyanophyceae</taxon>
        <taxon>Nostocales</taxon>
        <taxon>Hapalosiphonaceae</taxon>
        <taxon>Aetokthonos</taxon>
    </lineage>
</organism>
<dbReference type="InterPro" id="IPR045528">
    <property type="entry name" value="DO-GTPase2"/>
</dbReference>
<evidence type="ECO:0000313" key="3">
    <source>
        <dbReference type="Proteomes" id="UP000667802"/>
    </source>
</evidence>
<comment type="caution">
    <text evidence="2">The sequence shown here is derived from an EMBL/GenBank/DDBJ whole genome shotgun (WGS) entry which is preliminary data.</text>
</comment>
<dbReference type="CDD" id="cd00882">
    <property type="entry name" value="Ras_like_GTPase"/>
    <property type="match status" value="1"/>
</dbReference>
<dbReference type="SUPFAM" id="SSF52540">
    <property type="entry name" value="P-loop containing nucleoside triphosphate hydrolases"/>
    <property type="match status" value="1"/>
</dbReference>
<dbReference type="Proteomes" id="UP000667802">
    <property type="component" value="Unassembled WGS sequence"/>
</dbReference>
<protein>
    <submittedName>
        <fullName evidence="2">Dynamin family protein</fullName>
    </submittedName>
</protein>
<name>A0AAP5I4K4_9CYAN</name>
<dbReference type="Pfam" id="PF19993">
    <property type="entry name" value="DO-GTPase2"/>
    <property type="match status" value="1"/>
</dbReference>
<accession>A0AAP5I4K4</accession>
<dbReference type="RefSeq" id="WP_208338941.1">
    <property type="nucleotide sequence ID" value="NZ_CAWQFN010000472.1"/>
</dbReference>
<sequence>MKPILCPFCFSKFSTANILFRCNNTSCSDRGIDKVYDSYQGISSGLIGKVFSPEISFFDRTFNRSHLPKEANCPTCNRKTAKRICPICHFELMYDAGTNQEEIIAVIGGRSTGKSSYIAVLIQRLKNEIGADFNAAVMAIGDATRNRYENDFFKPIFKDSKLIQATRSGGVDSVTKTPMIFRITIDNQGKRKAVNLVLFDTAGEDMRSIDLMSTEARYILHSDAIIFLLDPLQIDAVRQQLSGVDIPPLIPDAAPIPIVERLYELHEKEFGMKPQEKISKPIAFTLAKIDVLFPIIDSSSVLHYTSNHKGYLNLSDVQSVHTEISAYLQSWLGLNFNNLVKTHFQKYKYFGVSSFGKSPANGRISAISPLRTEDPLLWILQELSLIKAKK</sequence>
<evidence type="ECO:0000313" key="2">
    <source>
        <dbReference type="EMBL" id="MDR9894922.1"/>
    </source>
</evidence>
<keyword evidence="3" id="KW-1185">Reference proteome</keyword>
<evidence type="ECO:0000259" key="1">
    <source>
        <dbReference type="Pfam" id="PF19993"/>
    </source>
</evidence>
<gene>
    <name evidence="2" type="ORF">G7B40_010130</name>
</gene>
<dbReference type="EMBL" id="JAALHA020000003">
    <property type="protein sequence ID" value="MDR9894922.1"/>
    <property type="molecule type" value="Genomic_DNA"/>
</dbReference>
<feature type="domain" description="Double-GTPase 2" evidence="1">
    <location>
        <begin position="103"/>
        <end position="242"/>
    </location>
</feature>